<evidence type="ECO:0000256" key="2">
    <source>
        <dbReference type="ARBA" id="ARBA00023163"/>
    </source>
</evidence>
<keyword evidence="4" id="KW-1133">Transmembrane helix</keyword>
<feature type="transmembrane region" description="Helical" evidence="4">
    <location>
        <begin position="133"/>
        <end position="154"/>
    </location>
</feature>
<keyword evidence="7" id="KW-1185">Reference proteome</keyword>
<dbReference type="GeneID" id="35393592"/>
<accession>S0DQ25</accession>
<dbReference type="STRING" id="1279085.S0DQ25"/>
<dbReference type="GO" id="GO:0000978">
    <property type="term" value="F:RNA polymerase II cis-regulatory region sequence-specific DNA binding"/>
    <property type="evidence" value="ECO:0007669"/>
    <property type="project" value="TreeGrafter"/>
</dbReference>
<reference evidence="7" key="1">
    <citation type="journal article" date="2013" name="PLoS Pathog.">
        <title>Deciphering the cryptic genome: genome-wide analyses of the rice pathogen Fusarium fujikuroi reveal complex regulation of secondary metabolism and novel metabolites.</title>
        <authorList>
            <person name="Wiemann P."/>
            <person name="Sieber C.M."/>
            <person name="von Bargen K.W."/>
            <person name="Studt L."/>
            <person name="Niehaus E.M."/>
            <person name="Espino J.J."/>
            <person name="Huss K."/>
            <person name="Michielse C.B."/>
            <person name="Albermann S."/>
            <person name="Wagner D."/>
            <person name="Bergner S.V."/>
            <person name="Connolly L.R."/>
            <person name="Fischer A."/>
            <person name="Reuter G."/>
            <person name="Kleigrewe K."/>
            <person name="Bald T."/>
            <person name="Wingfield B.D."/>
            <person name="Ophir R."/>
            <person name="Freeman S."/>
            <person name="Hippler M."/>
            <person name="Smith K.M."/>
            <person name="Brown D.W."/>
            <person name="Proctor R.H."/>
            <person name="Munsterkotter M."/>
            <person name="Freitag M."/>
            <person name="Humpf H.U."/>
            <person name="Guldener U."/>
            <person name="Tudzynski B."/>
        </authorList>
    </citation>
    <scope>NUCLEOTIDE SEQUENCE [LARGE SCALE GENOMIC DNA]</scope>
    <source>
        <strain evidence="7">CBS 195.34 / IMI 58289 / NRRL A-6831</strain>
    </source>
</reference>
<evidence type="ECO:0000256" key="1">
    <source>
        <dbReference type="ARBA" id="ARBA00023015"/>
    </source>
</evidence>
<dbReference type="SMART" id="SM00906">
    <property type="entry name" value="Fungal_trans"/>
    <property type="match status" value="1"/>
</dbReference>
<protein>
    <recommendedName>
        <fullName evidence="5">Xylanolytic transcriptional activator regulatory domain-containing protein</fullName>
    </recommendedName>
</protein>
<dbReference type="CDD" id="cd12148">
    <property type="entry name" value="fungal_TF_MHR"/>
    <property type="match status" value="1"/>
</dbReference>
<evidence type="ECO:0000256" key="4">
    <source>
        <dbReference type="SAM" id="Phobius"/>
    </source>
</evidence>
<feature type="domain" description="Xylanolytic transcriptional activator regulatory" evidence="5">
    <location>
        <begin position="161"/>
        <end position="236"/>
    </location>
</feature>
<dbReference type="GO" id="GO:0008270">
    <property type="term" value="F:zinc ion binding"/>
    <property type="evidence" value="ECO:0007669"/>
    <property type="project" value="InterPro"/>
</dbReference>
<keyword evidence="4" id="KW-0472">Membrane</keyword>
<keyword evidence="4" id="KW-0812">Transmembrane</keyword>
<evidence type="ECO:0000313" key="6">
    <source>
        <dbReference type="EMBL" id="CCT63512.1"/>
    </source>
</evidence>
<evidence type="ECO:0000313" key="7">
    <source>
        <dbReference type="Proteomes" id="UP000016800"/>
    </source>
</evidence>
<dbReference type="HOGENOM" id="CLU_008828_6_0_1"/>
<dbReference type="GO" id="GO:0006351">
    <property type="term" value="P:DNA-templated transcription"/>
    <property type="evidence" value="ECO:0007669"/>
    <property type="project" value="InterPro"/>
</dbReference>
<name>S0DQ25_GIBF5</name>
<dbReference type="PANTHER" id="PTHR47424:SF5">
    <property type="entry name" value="ZN(II)2CYS6 TRANSCRIPTION FACTOR (EUROFUNG)"/>
    <property type="match status" value="1"/>
</dbReference>
<dbReference type="GO" id="GO:0000981">
    <property type="term" value="F:DNA-binding transcription factor activity, RNA polymerase II-specific"/>
    <property type="evidence" value="ECO:0007669"/>
    <property type="project" value="TreeGrafter"/>
</dbReference>
<dbReference type="Pfam" id="PF04082">
    <property type="entry name" value="Fungal_trans"/>
    <property type="match status" value="1"/>
</dbReference>
<keyword evidence="3" id="KW-0539">Nucleus</keyword>
<dbReference type="GO" id="GO:0005634">
    <property type="term" value="C:nucleus"/>
    <property type="evidence" value="ECO:0007669"/>
    <property type="project" value="TreeGrafter"/>
</dbReference>
<evidence type="ECO:0000256" key="3">
    <source>
        <dbReference type="ARBA" id="ARBA00023242"/>
    </source>
</evidence>
<evidence type="ECO:0000259" key="5">
    <source>
        <dbReference type="SMART" id="SM00906"/>
    </source>
</evidence>
<keyword evidence="1" id="KW-0805">Transcription regulation</keyword>
<dbReference type="AlphaFoldDB" id="S0DQ25"/>
<keyword evidence="2" id="KW-0804">Transcription</keyword>
<dbReference type="Proteomes" id="UP000016800">
    <property type="component" value="Chromosome I"/>
</dbReference>
<dbReference type="RefSeq" id="XP_023425593.1">
    <property type="nucleotide sequence ID" value="XM_023573662.1"/>
</dbReference>
<dbReference type="InterPro" id="IPR007219">
    <property type="entry name" value="XnlR_reg_dom"/>
</dbReference>
<organism evidence="6 7">
    <name type="scientific">Gibberella fujikuroi (strain CBS 195.34 / IMI 58289 / NRRL A-6831)</name>
    <name type="common">Bakanae and foot rot disease fungus</name>
    <name type="synonym">Fusarium fujikuroi</name>
    <dbReference type="NCBI Taxonomy" id="1279085"/>
    <lineage>
        <taxon>Eukaryota</taxon>
        <taxon>Fungi</taxon>
        <taxon>Dikarya</taxon>
        <taxon>Ascomycota</taxon>
        <taxon>Pezizomycotina</taxon>
        <taxon>Sordariomycetes</taxon>
        <taxon>Hypocreomycetidae</taxon>
        <taxon>Hypocreales</taxon>
        <taxon>Nectriaceae</taxon>
        <taxon>Fusarium</taxon>
        <taxon>Fusarium fujikuroi species complex</taxon>
    </lineage>
</organism>
<gene>
    <name evidence="6" type="ORF">FFUJ_00107</name>
</gene>
<dbReference type="VEuPathDB" id="FungiDB:FFUJ_00107"/>
<dbReference type="EMBL" id="HF679023">
    <property type="protein sequence ID" value="CCT63512.1"/>
    <property type="molecule type" value="Genomic_DNA"/>
</dbReference>
<sequence length="516" mass="58362">MSSYHGQGSRREGDSSLEETASTFAMSQGTILAEPAEALRLCNVYEEEINISHPFLDMEMIRSNVDKLYGSIAILSRHRCGRISLQDTTIIGPDDLKVVKLMFATALITETGGPGGLAKALYEDVKSSVNDRFWGDVTTSTIIIFFLLAMWQFLADNDTLAWRLTGIVARWCLEIGLNQSLFIQQMSGSDHDRRMAVRLFWCIYALDRRWSFGNGLPFVIQDSDIDKNYPEPDDQVPYLKAMVAFSHIMSAVWYESYGSPADSSRRKGQDEASYLDFRITKWWDELPAELQLGQNDDQHSRGMRRLRILLYLTKCQLKILLHQSVLHSPALIQQHSQTAESVVRLAKDIICKLDDLHRSTDIYSTQQMCFNYFLVLSLGVIFLAISQAPERFAGMVQAEFHAALDLVESLSSNSYVSQRLWRFIRGLRPLGNILGATGQPCPDKRVQTGMVMEGALAQDFSQTLLEPDLGLWQFTEEAPFLFQSSNHPVDATQLMENMKSIFEAMEKDWGEAGVQS</sequence>
<dbReference type="InterPro" id="IPR051127">
    <property type="entry name" value="Fungal_SecMet_Regulators"/>
</dbReference>
<dbReference type="GO" id="GO:0000435">
    <property type="term" value="P:positive regulation of transcription from RNA polymerase II promoter by galactose"/>
    <property type="evidence" value="ECO:0007669"/>
    <property type="project" value="TreeGrafter"/>
</dbReference>
<dbReference type="PANTHER" id="PTHR47424">
    <property type="entry name" value="REGULATORY PROTEIN GAL4"/>
    <property type="match status" value="1"/>
</dbReference>
<proteinExistence type="predicted"/>
<feature type="transmembrane region" description="Helical" evidence="4">
    <location>
        <begin position="368"/>
        <end position="385"/>
    </location>
</feature>